<evidence type="ECO:0000313" key="3">
    <source>
        <dbReference type="Proteomes" id="UP000218231"/>
    </source>
</evidence>
<gene>
    <name evidence="2" type="ORF">WR25_12811</name>
</gene>
<evidence type="ECO:0000256" key="1">
    <source>
        <dbReference type="SAM" id="MobiDB-lite"/>
    </source>
</evidence>
<accession>A0A2A2KXT3</accession>
<keyword evidence="3" id="KW-1185">Reference proteome</keyword>
<proteinExistence type="predicted"/>
<comment type="caution">
    <text evidence="2">The sequence shown here is derived from an EMBL/GenBank/DDBJ whole genome shotgun (WGS) entry which is preliminary data.</text>
</comment>
<feature type="region of interest" description="Disordered" evidence="1">
    <location>
        <begin position="1"/>
        <end position="42"/>
    </location>
</feature>
<organism evidence="2 3">
    <name type="scientific">Diploscapter pachys</name>
    <dbReference type="NCBI Taxonomy" id="2018661"/>
    <lineage>
        <taxon>Eukaryota</taxon>
        <taxon>Metazoa</taxon>
        <taxon>Ecdysozoa</taxon>
        <taxon>Nematoda</taxon>
        <taxon>Chromadorea</taxon>
        <taxon>Rhabditida</taxon>
        <taxon>Rhabditina</taxon>
        <taxon>Rhabditomorpha</taxon>
        <taxon>Rhabditoidea</taxon>
        <taxon>Rhabditidae</taxon>
        <taxon>Diploscapter</taxon>
    </lineage>
</organism>
<dbReference type="AlphaFoldDB" id="A0A2A2KXT3"/>
<dbReference type="EMBL" id="LIAE01007548">
    <property type="protein sequence ID" value="PAV78639.1"/>
    <property type="molecule type" value="Genomic_DNA"/>
</dbReference>
<sequence>MEENGGDDLGGHSRTRGRLIDSWRNRMRRRRKEGERKRKEGPLIEANGLDAWTRERGTSQGTNLVSTPLLCLCLVRETAARFSYFLPSFLPPRSFYSFALAFAACPFTYSERQTKCVCVWLG</sequence>
<name>A0A2A2KXT3_9BILA</name>
<feature type="compositionally biased region" description="Basic and acidic residues" evidence="1">
    <location>
        <begin position="32"/>
        <end position="42"/>
    </location>
</feature>
<protein>
    <submittedName>
        <fullName evidence="2">Uncharacterized protein</fullName>
    </submittedName>
</protein>
<reference evidence="2 3" key="1">
    <citation type="journal article" date="2017" name="Curr. Biol.">
        <title>Genome architecture and evolution of a unichromosomal asexual nematode.</title>
        <authorList>
            <person name="Fradin H."/>
            <person name="Zegar C."/>
            <person name="Gutwein M."/>
            <person name="Lucas J."/>
            <person name="Kovtun M."/>
            <person name="Corcoran D."/>
            <person name="Baugh L.R."/>
            <person name="Kiontke K."/>
            <person name="Gunsalus K."/>
            <person name="Fitch D.H."/>
            <person name="Piano F."/>
        </authorList>
    </citation>
    <scope>NUCLEOTIDE SEQUENCE [LARGE SCALE GENOMIC DNA]</scope>
    <source>
        <strain evidence="2">PF1309</strain>
    </source>
</reference>
<evidence type="ECO:0000313" key="2">
    <source>
        <dbReference type="EMBL" id="PAV78639.1"/>
    </source>
</evidence>
<dbReference type="Proteomes" id="UP000218231">
    <property type="component" value="Unassembled WGS sequence"/>
</dbReference>